<name>A0A7C1B203_9BACT</name>
<dbReference type="Proteomes" id="UP000886355">
    <property type="component" value="Unassembled WGS sequence"/>
</dbReference>
<reference evidence="3" key="1">
    <citation type="journal article" date="2020" name="mSystems">
        <title>Genome- and Community-Level Interaction Insights into Carbon Utilization and Element Cycling Functions of Hydrothermarchaeota in Hydrothermal Sediment.</title>
        <authorList>
            <person name="Zhou Z."/>
            <person name="Liu Y."/>
            <person name="Xu W."/>
            <person name="Pan J."/>
            <person name="Luo Z.H."/>
            <person name="Li M."/>
        </authorList>
    </citation>
    <scope>NUCLEOTIDE SEQUENCE [LARGE SCALE GENOMIC DNA]</scope>
    <source>
        <strain evidence="3">HyVt-19</strain>
    </source>
</reference>
<dbReference type="GO" id="GO:0040029">
    <property type="term" value="P:epigenetic regulation of gene expression"/>
    <property type="evidence" value="ECO:0007669"/>
    <property type="project" value="TreeGrafter"/>
</dbReference>
<proteinExistence type="inferred from homology"/>
<evidence type="ECO:0000256" key="1">
    <source>
        <dbReference type="ARBA" id="ARBA00005947"/>
    </source>
</evidence>
<dbReference type="PRINTS" id="PR01270">
    <property type="entry name" value="HDASUPER"/>
</dbReference>
<comment type="similarity">
    <text evidence="1">Belongs to the histone deacetylase family.</text>
</comment>
<evidence type="ECO:0000259" key="2">
    <source>
        <dbReference type="Pfam" id="PF00850"/>
    </source>
</evidence>
<comment type="caution">
    <text evidence="3">The sequence shown here is derived from an EMBL/GenBank/DDBJ whole genome shotgun (WGS) entry which is preliminary data.</text>
</comment>
<dbReference type="InterPro" id="IPR023696">
    <property type="entry name" value="Ureohydrolase_dom_sf"/>
</dbReference>
<feature type="domain" description="Histone deacetylase" evidence="2">
    <location>
        <begin position="47"/>
        <end position="155"/>
    </location>
</feature>
<sequence length="251" mass="27505">MKVVLHNDFLQTYTNDPAAAPGRLEPIFEAVRREGFDTEEALPAGYDDILRVHTERHIQSVTRQGLYNIAALAAGGAIQAAEIGLEEPCFAVIRPPGHHASADSSWGFCFFNNMAVALEYLRAEGKIKSAYVLDFDLHFGDGTVNILQPKGYVTIFNPDASTRKQYLESVEKSLSGVEVDIIGISAGFDNHVQDWGGLLETEDYHSIGLMVHKRCQEVGCGCFAVLEGGYNHSVLAQNVVAFIKGLNGREF</sequence>
<gene>
    <name evidence="3" type="ORF">ENG14_05610</name>
</gene>
<feature type="domain" description="Histone deacetylase" evidence="2">
    <location>
        <begin position="159"/>
        <end position="245"/>
    </location>
</feature>
<dbReference type="EMBL" id="DQZW01000264">
    <property type="protein sequence ID" value="HDL90361.1"/>
    <property type="molecule type" value="Genomic_DNA"/>
</dbReference>
<dbReference type="AlphaFoldDB" id="A0A7C1B203"/>
<accession>A0A7C1B203</accession>
<organism evidence="3">
    <name type="scientific">Thermodesulforhabdus norvegica</name>
    <dbReference type="NCBI Taxonomy" id="39841"/>
    <lineage>
        <taxon>Bacteria</taxon>
        <taxon>Pseudomonadati</taxon>
        <taxon>Thermodesulfobacteriota</taxon>
        <taxon>Syntrophobacteria</taxon>
        <taxon>Syntrophobacterales</taxon>
        <taxon>Thermodesulforhabdaceae</taxon>
        <taxon>Thermodesulforhabdus</taxon>
    </lineage>
</organism>
<dbReference type="InterPro" id="IPR000286">
    <property type="entry name" value="HDACs"/>
</dbReference>
<dbReference type="PANTHER" id="PTHR10625">
    <property type="entry name" value="HISTONE DEACETYLASE HDAC1-RELATED"/>
    <property type="match status" value="1"/>
</dbReference>
<dbReference type="InterPro" id="IPR023801">
    <property type="entry name" value="His_deacetylse_dom"/>
</dbReference>
<dbReference type="SUPFAM" id="SSF52768">
    <property type="entry name" value="Arginase/deacetylase"/>
    <property type="match status" value="1"/>
</dbReference>
<dbReference type="GO" id="GO:0004407">
    <property type="term" value="F:histone deacetylase activity"/>
    <property type="evidence" value="ECO:0007669"/>
    <property type="project" value="TreeGrafter"/>
</dbReference>
<protein>
    <submittedName>
        <fullName evidence="3">Histone deacetylase family protein</fullName>
    </submittedName>
</protein>
<dbReference type="InterPro" id="IPR037138">
    <property type="entry name" value="His_deacetylse_dom_sf"/>
</dbReference>
<dbReference type="Pfam" id="PF00850">
    <property type="entry name" value="Hist_deacetyl"/>
    <property type="match status" value="2"/>
</dbReference>
<evidence type="ECO:0000313" key="3">
    <source>
        <dbReference type="EMBL" id="HDL90361.1"/>
    </source>
</evidence>
<dbReference type="Gene3D" id="3.40.800.20">
    <property type="entry name" value="Histone deacetylase domain"/>
    <property type="match status" value="2"/>
</dbReference>